<reference evidence="5 6" key="1">
    <citation type="submission" date="2015-07" db="EMBL/GenBank/DDBJ databases">
        <title>Genome sequence of Ornatilinea apprima DSM 23815.</title>
        <authorList>
            <person name="Hemp J."/>
            <person name="Ward L.M."/>
            <person name="Pace L.A."/>
            <person name="Fischer W.W."/>
        </authorList>
    </citation>
    <scope>NUCLEOTIDE SEQUENCE [LARGE SCALE GENOMIC DNA]</scope>
    <source>
        <strain evidence="5 6">P3M-1</strain>
    </source>
</reference>
<dbReference type="SMART" id="SM01134">
    <property type="entry name" value="DeoRC"/>
    <property type="match status" value="1"/>
</dbReference>
<feature type="domain" description="HTH deoR-type" evidence="4">
    <location>
        <begin position="1"/>
        <end position="56"/>
    </location>
</feature>
<dbReference type="STRING" id="1134406.ADN00_05365"/>
<dbReference type="SMART" id="SM00420">
    <property type="entry name" value="HTH_DEOR"/>
    <property type="match status" value="1"/>
</dbReference>
<dbReference type="PROSITE" id="PS51000">
    <property type="entry name" value="HTH_DEOR_2"/>
    <property type="match status" value="1"/>
</dbReference>
<sequence length="251" mass="27000">MEERRQNILRLLDLQGKVSVTDLSTVFSVSEVTIRADLQALADSGLLIRTHGGALKADPALVDITLTSRRERKASEKSRIGQAAAQLVQDGDSIFLDSSSTALAIAPHLKNRRNLTVLTNCIAVAQELMDAPEITVVMTGGRLRRDTASLVGGENLDVLARYNIQKGFFGAHGIDFVEGLTDVSADEAEVKRLLVAKCRMVIAVLDASKWGRVGLSSFATFSSVRVIVTDTNAPAELVARARMEGVEVVSV</sequence>
<evidence type="ECO:0000256" key="2">
    <source>
        <dbReference type="ARBA" id="ARBA00023125"/>
    </source>
</evidence>
<dbReference type="PANTHER" id="PTHR30363:SF44">
    <property type="entry name" value="AGA OPERON TRANSCRIPTIONAL REPRESSOR-RELATED"/>
    <property type="match status" value="1"/>
</dbReference>
<organism evidence="5 6">
    <name type="scientific">Ornatilinea apprima</name>
    <dbReference type="NCBI Taxonomy" id="1134406"/>
    <lineage>
        <taxon>Bacteria</taxon>
        <taxon>Bacillati</taxon>
        <taxon>Chloroflexota</taxon>
        <taxon>Anaerolineae</taxon>
        <taxon>Anaerolineales</taxon>
        <taxon>Anaerolineaceae</taxon>
        <taxon>Ornatilinea</taxon>
    </lineage>
</organism>
<keyword evidence="2" id="KW-0238">DNA-binding</keyword>
<dbReference type="InterPro" id="IPR018356">
    <property type="entry name" value="Tscrpt_reg_HTH_DeoR_CS"/>
</dbReference>
<dbReference type="InterPro" id="IPR014036">
    <property type="entry name" value="DeoR-like_C"/>
</dbReference>
<dbReference type="InterPro" id="IPR036390">
    <property type="entry name" value="WH_DNA-bd_sf"/>
</dbReference>
<evidence type="ECO:0000256" key="3">
    <source>
        <dbReference type="ARBA" id="ARBA00023163"/>
    </source>
</evidence>
<dbReference type="Pfam" id="PF00455">
    <property type="entry name" value="DeoRC"/>
    <property type="match status" value="1"/>
</dbReference>
<evidence type="ECO:0000313" key="5">
    <source>
        <dbReference type="EMBL" id="KPL78681.1"/>
    </source>
</evidence>
<keyword evidence="3" id="KW-0804">Transcription</keyword>
<dbReference type="EMBL" id="LGCL01000016">
    <property type="protein sequence ID" value="KPL78681.1"/>
    <property type="molecule type" value="Genomic_DNA"/>
</dbReference>
<accession>A0A0P6XG89</accession>
<dbReference type="InterPro" id="IPR001034">
    <property type="entry name" value="DeoR_HTH"/>
</dbReference>
<dbReference type="InterPro" id="IPR037171">
    <property type="entry name" value="NagB/RpiA_transferase-like"/>
</dbReference>
<dbReference type="GO" id="GO:0003700">
    <property type="term" value="F:DNA-binding transcription factor activity"/>
    <property type="evidence" value="ECO:0007669"/>
    <property type="project" value="InterPro"/>
</dbReference>
<proteinExistence type="predicted"/>
<dbReference type="Gene3D" id="1.10.10.10">
    <property type="entry name" value="Winged helix-like DNA-binding domain superfamily/Winged helix DNA-binding domain"/>
    <property type="match status" value="1"/>
</dbReference>
<evidence type="ECO:0000256" key="1">
    <source>
        <dbReference type="ARBA" id="ARBA00023015"/>
    </source>
</evidence>
<keyword evidence="6" id="KW-1185">Reference proteome</keyword>
<dbReference type="GO" id="GO:0003677">
    <property type="term" value="F:DNA binding"/>
    <property type="evidence" value="ECO:0007669"/>
    <property type="project" value="UniProtKB-KW"/>
</dbReference>
<gene>
    <name evidence="5" type="ORF">ADN00_05365</name>
</gene>
<dbReference type="PANTHER" id="PTHR30363">
    <property type="entry name" value="HTH-TYPE TRANSCRIPTIONAL REGULATOR SRLR-RELATED"/>
    <property type="match status" value="1"/>
</dbReference>
<name>A0A0P6XG89_9CHLR</name>
<keyword evidence="1" id="KW-0805">Transcription regulation</keyword>
<evidence type="ECO:0000313" key="6">
    <source>
        <dbReference type="Proteomes" id="UP000050417"/>
    </source>
</evidence>
<dbReference type="SUPFAM" id="SSF100950">
    <property type="entry name" value="NagB/RpiA/CoA transferase-like"/>
    <property type="match status" value="1"/>
</dbReference>
<dbReference type="PROSITE" id="PS00894">
    <property type="entry name" value="HTH_DEOR_1"/>
    <property type="match status" value="1"/>
</dbReference>
<dbReference type="AlphaFoldDB" id="A0A0P6XG89"/>
<dbReference type="Pfam" id="PF08220">
    <property type="entry name" value="HTH_DeoR"/>
    <property type="match status" value="1"/>
</dbReference>
<dbReference type="InterPro" id="IPR036388">
    <property type="entry name" value="WH-like_DNA-bd_sf"/>
</dbReference>
<evidence type="ECO:0000259" key="4">
    <source>
        <dbReference type="PROSITE" id="PS51000"/>
    </source>
</evidence>
<dbReference type="Gene3D" id="3.40.50.1360">
    <property type="match status" value="1"/>
</dbReference>
<dbReference type="SUPFAM" id="SSF46785">
    <property type="entry name" value="Winged helix' DNA-binding domain"/>
    <property type="match status" value="1"/>
</dbReference>
<dbReference type="InterPro" id="IPR050313">
    <property type="entry name" value="Carb_Metab_HTH_regulators"/>
</dbReference>
<protein>
    <recommendedName>
        <fullName evidence="4">HTH deoR-type domain-containing protein</fullName>
    </recommendedName>
</protein>
<dbReference type="PRINTS" id="PR00037">
    <property type="entry name" value="HTHLACR"/>
</dbReference>
<comment type="caution">
    <text evidence="5">The sequence shown here is derived from an EMBL/GenBank/DDBJ whole genome shotgun (WGS) entry which is preliminary data.</text>
</comment>
<dbReference type="Proteomes" id="UP000050417">
    <property type="component" value="Unassembled WGS sequence"/>
</dbReference>